<dbReference type="SUPFAM" id="SSF53335">
    <property type="entry name" value="S-adenosyl-L-methionine-dependent methyltransferases"/>
    <property type="match status" value="1"/>
</dbReference>
<dbReference type="OrthoDB" id="9785995at2"/>
<dbReference type="eggNOG" id="COG2264">
    <property type="taxonomic scope" value="Bacteria"/>
</dbReference>
<dbReference type="EMBL" id="CP002683">
    <property type="protein sequence ID" value="AEH45501.1"/>
    <property type="molecule type" value="Genomic_DNA"/>
</dbReference>
<keyword evidence="4" id="KW-1185">Reference proteome</keyword>
<evidence type="ECO:0000313" key="3">
    <source>
        <dbReference type="EMBL" id="AEH45501.1"/>
    </source>
</evidence>
<dbReference type="InterPro" id="IPR050078">
    <property type="entry name" value="Ribosomal_L11_MeTrfase_PrmA"/>
</dbReference>
<gene>
    <name evidence="3" type="ordered locus">Thein_1641</name>
</gene>
<dbReference type="STRING" id="667014.Thein_1641"/>
<accession>F8AAY2</accession>
<dbReference type="KEGG" id="tid:Thein_1641"/>
<keyword evidence="1 3" id="KW-0489">Methyltransferase</keyword>
<sequence>MEYRKGQNLFLHVKLARDSFLSREKLQALNPLFLFEDHEKFILVFPANDIDDVLKRLSFAFPQADILETGLFPTEKPVSGYRLAYTDELSIVSPGEGVEPKPGELVIKSDLSFGSGFHPTTSLCVELLASTLREKQAMKIFDLGTGSGILALCAAKLGARAVLAADIDYRATVEARQNVLANGYEAQILVVHGSYDCARPGFFDLVLANLTISTILTIGKALPPLLKPGGSLILSGFTAGQIEEVMNLFPEGRLAAQKVKEGWAALKVNFL</sequence>
<reference evidence="4" key="1">
    <citation type="submission" date="2011-04" db="EMBL/GenBank/DDBJ databases">
        <title>The complete genome of Thermodesulfatator indicus DSM 15286.</title>
        <authorList>
            <person name="Lucas S."/>
            <person name="Copeland A."/>
            <person name="Lapidus A."/>
            <person name="Bruce D."/>
            <person name="Goodwin L."/>
            <person name="Pitluck S."/>
            <person name="Peters L."/>
            <person name="Kyrpides N."/>
            <person name="Mavromatis K."/>
            <person name="Pagani I."/>
            <person name="Ivanova N."/>
            <person name="Saunders L."/>
            <person name="Detter J.C."/>
            <person name="Tapia R."/>
            <person name="Han C."/>
            <person name="Land M."/>
            <person name="Hauser L."/>
            <person name="Markowitz V."/>
            <person name="Cheng J.-F."/>
            <person name="Hugenholtz P."/>
            <person name="Woyke T."/>
            <person name="Wu D."/>
            <person name="Spring S."/>
            <person name="Schroeder M."/>
            <person name="Brambilla E."/>
            <person name="Klenk H.-P."/>
            <person name="Eisen J.A."/>
        </authorList>
    </citation>
    <scope>NUCLEOTIDE SEQUENCE [LARGE SCALE GENOMIC DNA]</scope>
    <source>
        <strain evidence="4">DSM 15286 / JCM 11887 / CIR29812</strain>
    </source>
</reference>
<dbReference type="Pfam" id="PF06325">
    <property type="entry name" value="PrmA"/>
    <property type="match status" value="1"/>
</dbReference>
<dbReference type="GO" id="GO:0008276">
    <property type="term" value="F:protein methyltransferase activity"/>
    <property type="evidence" value="ECO:0007669"/>
    <property type="project" value="TreeGrafter"/>
</dbReference>
<dbReference type="AlphaFoldDB" id="F8AAY2"/>
<dbReference type="InterPro" id="IPR029063">
    <property type="entry name" value="SAM-dependent_MTases_sf"/>
</dbReference>
<dbReference type="PANTHER" id="PTHR43648:SF1">
    <property type="entry name" value="ELECTRON TRANSFER FLAVOPROTEIN BETA SUBUNIT LYSINE METHYLTRANSFERASE"/>
    <property type="match status" value="1"/>
</dbReference>
<dbReference type="Gene3D" id="3.40.50.150">
    <property type="entry name" value="Vaccinia Virus protein VP39"/>
    <property type="match status" value="1"/>
</dbReference>
<dbReference type="PANTHER" id="PTHR43648">
    <property type="entry name" value="ELECTRON TRANSFER FLAVOPROTEIN BETA SUBUNIT LYSINE METHYLTRANSFERASE"/>
    <property type="match status" value="1"/>
</dbReference>
<dbReference type="HOGENOM" id="CLU_049382_3_1_0"/>
<dbReference type="PaxDb" id="667014-Thein_1641"/>
<proteinExistence type="predicted"/>
<evidence type="ECO:0000256" key="1">
    <source>
        <dbReference type="ARBA" id="ARBA00022603"/>
    </source>
</evidence>
<dbReference type="RefSeq" id="WP_013908243.1">
    <property type="nucleotide sequence ID" value="NC_015681.1"/>
</dbReference>
<keyword evidence="2" id="KW-0808">Transferase</keyword>
<evidence type="ECO:0000313" key="4">
    <source>
        <dbReference type="Proteomes" id="UP000006793"/>
    </source>
</evidence>
<dbReference type="CDD" id="cd02440">
    <property type="entry name" value="AdoMet_MTases"/>
    <property type="match status" value="1"/>
</dbReference>
<dbReference type="GO" id="GO:0032259">
    <property type="term" value="P:methylation"/>
    <property type="evidence" value="ECO:0007669"/>
    <property type="project" value="UniProtKB-KW"/>
</dbReference>
<protein>
    <submittedName>
        <fullName evidence="3">Methyltransferase small</fullName>
    </submittedName>
</protein>
<evidence type="ECO:0000256" key="2">
    <source>
        <dbReference type="ARBA" id="ARBA00022679"/>
    </source>
</evidence>
<dbReference type="InParanoid" id="F8AAY2"/>
<organism evidence="3 4">
    <name type="scientific">Thermodesulfatator indicus (strain DSM 15286 / JCM 11887 / CIR29812)</name>
    <dbReference type="NCBI Taxonomy" id="667014"/>
    <lineage>
        <taxon>Bacteria</taxon>
        <taxon>Pseudomonadati</taxon>
        <taxon>Thermodesulfobacteriota</taxon>
        <taxon>Thermodesulfobacteria</taxon>
        <taxon>Thermodesulfobacteriales</taxon>
        <taxon>Thermodesulfatatoraceae</taxon>
        <taxon>Thermodesulfatator</taxon>
    </lineage>
</organism>
<dbReference type="Proteomes" id="UP000006793">
    <property type="component" value="Chromosome"/>
</dbReference>
<reference evidence="3 4" key="2">
    <citation type="journal article" date="2012" name="Stand. Genomic Sci.">
        <title>Complete genome sequence of the thermophilic sulfate-reducing ocean bacterium Thermodesulfatator indicus type strain (CIR29812(T)).</title>
        <authorList>
            <person name="Anderson I."/>
            <person name="Saunders E."/>
            <person name="Lapidus A."/>
            <person name="Nolan M."/>
            <person name="Lucas S."/>
            <person name="Tice H."/>
            <person name="Del Rio T.G."/>
            <person name="Cheng J.F."/>
            <person name="Han C."/>
            <person name="Tapia R."/>
            <person name="Goodwin L.A."/>
            <person name="Pitluck S."/>
            <person name="Liolios K."/>
            <person name="Mavromatis K."/>
            <person name="Pagani I."/>
            <person name="Ivanova N."/>
            <person name="Mikhailova N."/>
            <person name="Pati A."/>
            <person name="Chen A."/>
            <person name="Palaniappan K."/>
            <person name="Land M."/>
            <person name="Hauser L."/>
            <person name="Jeffries C.D."/>
            <person name="Chang Y.J."/>
            <person name="Brambilla E.M."/>
            <person name="Rohde M."/>
            <person name="Spring S."/>
            <person name="Goker M."/>
            <person name="Detter J.C."/>
            <person name="Woyke T."/>
            <person name="Bristow J."/>
            <person name="Eisen J.A."/>
            <person name="Markowitz V."/>
            <person name="Hugenholtz P."/>
            <person name="Kyrpides N.C."/>
            <person name="Klenk H.P."/>
        </authorList>
    </citation>
    <scope>NUCLEOTIDE SEQUENCE [LARGE SCALE GENOMIC DNA]</scope>
    <source>
        <strain evidence="4">DSM 15286 / JCM 11887 / CIR29812</strain>
    </source>
</reference>
<name>F8AAY2_THEID</name>